<reference evidence="1" key="1">
    <citation type="submission" date="2020-05" db="EMBL/GenBank/DDBJ databases">
        <authorList>
            <person name="Chiriac C."/>
            <person name="Salcher M."/>
            <person name="Ghai R."/>
            <person name="Kavagutti S V."/>
        </authorList>
    </citation>
    <scope>NUCLEOTIDE SEQUENCE</scope>
</reference>
<evidence type="ECO:0000313" key="1">
    <source>
        <dbReference type="EMBL" id="CAB4871555.1"/>
    </source>
</evidence>
<protein>
    <submittedName>
        <fullName evidence="1">Unannotated protein</fullName>
    </submittedName>
</protein>
<dbReference type="Gene3D" id="3.40.50.720">
    <property type="entry name" value="NAD(P)-binding Rossmann-like Domain"/>
    <property type="match status" value="1"/>
</dbReference>
<dbReference type="EMBL" id="CAFBLU010000010">
    <property type="protein sequence ID" value="CAB4871555.1"/>
    <property type="molecule type" value="Genomic_DNA"/>
</dbReference>
<accession>A0A6J7DRK3</accession>
<name>A0A6J7DRK3_9ZZZZ</name>
<sequence>MPTAFHLIESVGPERDQLASLMQAEGVAVSVSAPADVPQVPACDAAVFLANEDPLAPSGVPSPGQVEAWANAAARVGARFVLCSTVLLYADGGETELMANDPELDAAPQLQALADAELELFGSSAEILLLRLGLILEAGGTAAESLRRGLTARSLLNPEGEGRFVPLLDRATLAHALVSIAPSDLHGGWDLVASDAPLTELLHAAATLLTVPEPEVAPLESAIASAGTHNGLRWLVSRRVTGRDLRETGAVQPHDWNLILKEALA</sequence>
<organism evidence="1">
    <name type="scientific">freshwater metagenome</name>
    <dbReference type="NCBI Taxonomy" id="449393"/>
    <lineage>
        <taxon>unclassified sequences</taxon>
        <taxon>metagenomes</taxon>
        <taxon>ecological metagenomes</taxon>
    </lineage>
</organism>
<gene>
    <name evidence="1" type="ORF">UFOPK3444_00754</name>
</gene>
<dbReference type="AlphaFoldDB" id="A0A6J7DRK3"/>
<proteinExistence type="predicted"/>